<gene>
    <name evidence="1" type="ORF">EAG_05404</name>
</gene>
<dbReference type="AlphaFoldDB" id="E2A5Y6"/>
<sequence length="207" mass="22579">MATSDLAALHRPLSLIGLCTRLRGGETCSSAPKFASKSADRSSRAGPYIRRGTWVEVGRYAGLGRGLTAPSWAASYHGPMPTLSTCPSRNKDGRGGCSGASAELFSWGSERRYLVGSFAPIFVTFTVAPRNFCAADFERIKRRGNRSGSGSRNISMHFRSRALCPGQRCDMATGLCLFPLERLVLKYTPSHDCIRNRGNPWRGLKSK</sequence>
<accession>E2A5Y6</accession>
<protein>
    <submittedName>
        <fullName evidence="1">Uncharacterized protein</fullName>
    </submittedName>
</protein>
<organism evidence="2">
    <name type="scientific">Camponotus floridanus</name>
    <name type="common">Florida carpenter ant</name>
    <dbReference type="NCBI Taxonomy" id="104421"/>
    <lineage>
        <taxon>Eukaryota</taxon>
        <taxon>Metazoa</taxon>
        <taxon>Ecdysozoa</taxon>
        <taxon>Arthropoda</taxon>
        <taxon>Hexapoda</taxon>
        <taxon>Insecta</taxon>
        <taxon>Pterygota</taxon>
        <taxon>Neoptera</taxon>
        <taxon>Endopterygota</taxon>
        <taxon>Hymenoptera</taxon>
        <taxon>Apocrita</taxon>
        <taxon>Aculeata</taxon>
        <taxon>Formicoidea</taxon>
        <taxon>Formicidae</taxon>
        <taxon>Formicinae</taxon>
        <taxon>Camponotus</taxon>
    </lineage>
</organism>
<proteinExistence type="predicted"/>
<dbReference type="InParanoid" id="E2A5Y6"/>
<keyword evidence="2" id="KW-1185">Reference proteome</keyword>
<evidence type="ECO:0000313" key="1">
    <source>
        <dbReference type="EMBL" id="EFN71167.1"/>
    </source>
</evidence>
<reference evidence="1 2" key="1">
    <citation type="journal article" date="2010" name="Science">
        <title>Genomic comparison of the ants Camponotus floridanus and Harpegnathos saltator.</title>
        <authorList>
            <person name="Bonasio R."/>
            <person name="Zhang G."/>
            <person name="Ye C."/>
            <person name="Mutti N.S."/>
            <person name="Fang X."/>
            <person name="Qin N."/>
            <person name="Donahue G."/>
            <person name="Yang P."/>
            <person name="Li Q."/>
            <person name="Li C."/>
            <person name="Zhang P."/>
            <person name="Huang Z."/>
            <person name="Berger S.L."/>
            <person name="Reinberg D."/>
            <person name="Wang J."/>
            <person name="Liebig J."/>
        </authorList>
    </citation>
    <scope>NUCLEOTIDE SEQUENCE [LARGE SCALE GENOMIC DNA]</scope>
    <source>
        <strain evidence="2">C129</strain>
    </source>
</reference>
<evidence type="ECO:0000313" key="2">
    <source>
        <dbReference type="Proteomes" id="UP000000311"/>
    </source>
</evidence>
<dbReference type="EMBL" id="GL437072">
    <property type="protein sequence ID" value="EFN71167.1"/>
    <property type="molecule type" value="Genomic_DNA"/>
</dbReference>
<name>E2A5Y6_CAMFO</name>
<dbReference type="Proteomes" id="UP000000311">
    <property type="component" value="Unassembled WGS sequence"/>
</dbReference>